<organism evidence="1 2">
    <name type="scientific">Meloidogyne enterolobii</name>
    <name type="common">Root-knot nematode worm</name>
    <name type="synonym">Meloidogyne mayaguensis</name>
    <dbReference type="NCBI Taxonomy" id="390850"/>
    <lineage>
        <taxon>Eukaryota</taxon>
        <taxon>Metazoa</taxon>
        <taxon>Ecdysozoa</taxon>
        <taxon>Nematoda</taxon>
        <taxon>Chromadorea</taxon>
        <taxon>Rhabditida</taxon>
        <taxon>Tylenchina</taxon>
        <taxon>Tylenchomorpha</taxon>
        <taxon>Tylenchoidea</taxon>
        <taxon>Meloidogynidae</taxon>
        <taxon>Meloidogyninae</taxon>
        <taxon>Meloidogyne</taxon>
    </lineage>
</organism>
<evidence type="ECO:0000313" key="2">
    <source>
        <dbReference type="Proteomes" id="UP000580250"/>
    </source>
</evidence>
<dbReference type="AlphaFoldDB" id="A0A6V7WII5"/>
<sequence length="52" mass="6183">MLCKTRAKIWKFIIISISRRISIFRFLIAYISPRNFVSVNLSRSTKHKKISI</sequence>
<dbReference type="Proteomes" id="UP000580250">
    <property type="component" value="Unassembled WGS sequence"/>
</dbReference>
<evidence type="ECO:0000313" key="1">
    <source>
        <dbReference type="EMBL" id="CAD2186810.1"/>
    </source>
</evidence>
<dbReference type="EMBL" id="CAJEWN010000607">
    <property type="protein sequence ID" value="CAD2186810.1"/>
    <property type="molecule type" value="Genomic_DNA"/>
</dbReference>
<proteinExistence type="predicted"/>
<name>A0A6V7WII5_MELEN</name>
<comment type="caution">
    <text evidence="1">The sequence shown here is derived from an EMBL/GenBank/DDBJ whole genome shotgun (WGS) entry which is preliminary data.</text>
</comment>
<accession>A0A6V7WII5</accession>
<reference evidence="1 2" key="1">
    <citation type="submission" date="2020-08" db="EMBL/GenBank/DDBJ databases">
        <authorList>
            <person name="Koutsovoulos G."/>
            <person name="Danchin GJ E."/>
        </authorList>
    </citation>
    <scope>NUCLEOTIDE SEQUENCE [LARGE SCALE GENOMIC DNA]</scope>
</reference>
<protein>
    <submittedName>
        <fullName evidence="1">Uncharacterized protein</fullName>
    </submittedName>
</protein>
<gene>
    <name evidence="1" type="ORF">MENT_LOCUS39341</name>
</gene>